<feature type="transmembrane region" description="Helical" evidence="7">
    <location>
        <begin position="210"/>
        <end position="227"/>
    </location>
</feature>
<feature type="domain" description="Major facilitator superfamily (MFS) profile" evidence="8">
    <location>
        <begin position="45"/>
        <end position="294"/>
    </location>
</feature>
<dbReference type="PANTHER" id="PTHR48022">
    <property type="entry name" value="PLASTIDIC GLUCOSE TRANSPORTER 4"/>
    <property type="match status" value="1"/>
</dbReference>
<evidence type="ECO:0000256" key="2">
    <source>
        <dbReference type="ARBA" id="ARBA00010992"/>
    </source>
</evidence>
<dbReference type="GO" id="GO:0016020">
    <property type="term" value="C:membrane"/>
    <property type="evidence" value="ECO:0007669"/>
    <property type="project" value="UniProtKB-SubCell"/>
</dbReference>
<gene>
    <name evidence="9" type="ORF">PENANT_c020G09771</name>
</gene>
<dbReference type="PROSITE" id="PS50850">
    <property type="entry name" value="MFS"/>
    <property type="match status" value="1"/>
</dbReference>
<dbReference type="PANTHER" id="PTHR48022:SF72">
    <property type="entry name" value="MAJOR FACILITATOR SUPERFAMILY (MFS) PROFILE DOMAIN-CONTAINING PROTEIN-RELATED"/>
    <property type="match status" value="1"/>
</dbReference>
<dbReference type="InterPro" id="IPR036259">
    <property type="entry name" value="MFS_trans_sf"/>
</dbReference>
<evidence type="ECO:0000256" key="4">
    <source>
        <dbReference type="ARBA" id="ARBA00022989"/>
    </source>
</evidence>
<protein>
    <recommendedName>
        <fullName evidence="8">Major facilitator superfamily (MFS) profile domain-containing protein</fullName>
    </recommendedName>
</protein>
<evidence type="ECO:0000256" key="7">
    <source>
        <dbReference type="SAM" id="Phobius"/>
    </source>
</evidence>
<evidence type="ECO:0000313" key="10">
    <source>
        <dbReference type="Proteomes" id="UP000191672"/>
    </source>
</evidence>
<evidence type="ECO:0000313" key="9">
    <source>
        <dbReference type="EMBL" id="OQD82639.1"/>
    </source>
</evidence>
<feature type="region of interest" description="Disordered" evidence="6">
    <location>
        <begin position="1"/>
        <end position="26"/>
    </location>
</feature>
<dbReference type="SUPFAM" id="SSF103473">
    <property type="entry name" value="MFS general substrate transporter"/>
    <property type="match status" value="1"/>
</dbReference>
<accession>A0A1V6Q079</accession>
<proteinExistence type="inferred from homology"/>
<dbReference type="InterPro" id="IPR005828">
    <property type="entry name" value="MFS_sugar_transport-like"/>
</dbReference>
<comment type="caution">
    <text evidence="9">The sequence shown here is derived from an EMBL/GenBank/DDBJ whole genome shotgun (WGS) entry which is preliminary data.</text>
</comment>
<organism evidence="9 10">
    <name type="scientific">Penicillium antarcticum</name>
    <dbReference type="NCBI Taxonomy" id="416450"/>
    <lineage>
        <taxon>Eukaryota</taxon>
        <taxon>Fungi</taxon>
        <taxon>Dikarya</taxon>
        <taxon>Ascomycota</taxon>
        <taxon>Pezizomycotina</taxon>
        <taxon>Eurotiomycetes</taxon>
        <taxon>Eurotiomycetidae</taxon>
        <taxon>Eurotiales</taxon>
        <taxon>Aspergillaceae</taxon>
        <taxon>Penicillium</taxon>
    </lineage>
</organism>
<dbReference type="GO" id="GO:0005351">
    <property type="term" value="F:carbohydrate:proton symporter activity"/>
    <property type="evidence" value="ECO:0007669"/>
    <property type="project" value="TreeGrafter"/>
</dbReference>
<keyword evidence="5 7" id="KW-0472">Membrane</keyword>
<comment type="subcellular location">
    <subcellularLocation>
        <location evidence="1">Membrane</location>
        <topology evidence="1">Multi-pass membrane protein</topology>
    </subcellularLocation>
</comment>
<dbReference type="Gene3D" id="1.20.1250.20">
    <property type="entry name" value="MFS general substrate transporter like domains"/>
    <property type="match status" value="1"/>
</dbReference>
<reference evidence="10" key="1">
    <citation type="journal article" date="2017" name="Nat. Microbiol.">
        <title>Global analysis of biosynthetic gene clusters reveals vast potential of secondary metabolite production in Penicillium species.</title>
        <authorList>
            <person name="Nielsen J.C."/>
            <person name="Grijseels S."/>
            <person name="Prigent S."/>
            <person name="Ji B."/>
            <person name="Dainat J."/>
            <person name="Nielsen K.F."/>
            <person name="Frisvad J.C."/>
            <person name="Workman M."/>
            <person name="Nielsen J."/>
        </authorList>
    </citation>
    <scope>NUCLEOTIDE SEQUENCE [LARGE SCALE GENOMIC DNA]</scope>
    <source>
        <strain evidence="10">IBT 31811</strain>
    </source>
</reference>
<evidence type="ECO:0000256" key="5">
    <source>
        <dbReference type="ARBA" id="ARBA00023136"/>
    </source>
</evidence>
<dbReference type="AlphaFoldDB" id="A0A1V6Q079"/>
<feature type="transmembrane region" description="Helical" evidence="7">
    <location>
        <begin position="180"/>
        <end position="204"/>
    </location>
</feature>
<comment type="similarity">
    <text evidence="2">Belongs to the major facilitator superfamily. Sugar transporter (TC 2.A.1.1) family.</text>
</comment>
<name>A0A1V6Q079_9EURO</name>
<dbReference type="Pfam" id="PF00083">
    <property type="entry name" value="Sugar_tr"/>
    <property type="match status" value="1"/>
</dbReference>
<evidence type="ECO:0000256" key="1">
    <source>
        <dbReference type="ARBA" id="ARBA00004141"/>
    </source>
</evidence>
<dbReference type="STRING" id="416450.A0A1V6Q079"/>
<dbReference type="Proteomes" id="UP000191672">
    <property type="component" value="Unassembled WGS sequence"/>
</dbReference>
<keyword evidence="3 7" id="KW-0812">Transmembrane</keyword>
<dbReference type="InterPro" id="IPR050360">
    <property type="entry name" value="MFS_Sugar_Transporters"/>
</dbReference>
<keyword evidence="10" id="KW-1185">Reference proteome</keyword>
<dbReference type="EMBL" id="MDYN01000020">
    <property type="protein sequence ID" value="OQD82639.1"/>
    <property type="molecule type" value="Genomic_DNA"/>
</dbReference>
<sequence length="294" mass="32398">MPLRRNSIVPSLAQRGNRERQSVGKSRAASLGTWKCVDGSPHSVACGEKCHGPALDAPDSALMAQLQVPQIPSRIRCRTHHRTPLDGPFMGSSLRSHDAGGIVVNFFIGEKLGRRRTIWFAMGVVIVGAVLQTTASTVSHLIIGQLVTGAGTDLKTSTVPMYQAEMCEGKTRGRLISSEVLFTAVGIVVAYWLDFGISFVGGPIAWRLPIAMRILFAIFVIVLVFGLPEPPHWLMNHDQEQEVMEVLCAIYDREPDDEFVVNERRGILSAIELEDSVHKQLSWKIFQNDEVKTG</sequence>
<evidence type="ECO:0000256" key="6">
    <source>
        <dbReference type="SAM" id="MobiDB-lite"/>
    </source>
</evidence>
<evidence type="ECO:0000259" key="8">
    <source>
        <dbReference type="PROSITE" id="PS50850"/>
    </source>
</evidence>
<evidence type="ECO:0000256" key="3">
    <source>
        <dbReference type="ARBA" id="ARBA00022692"/>
    </source>
</evidence>
<keyword evidence="4 7" id="KW-1133">Transmembrane helix</keyword>
<dbReference type="InterPro" id="IPR020846">
    <property type="entry name" value="MFS_dom"/>
</dbReference>